<evidence type="ECO:0000313" key="2">
    <source>
        <dbReference type="EMBL" id="MDW0111278.1"/>
    </source>
</evidence>
<organism evidence="2 3">
    <name type="scientific">Sporosarcina aquimarina</name>
    <dbReference type="NCBI Taxonomy" id="114975"/>
    <lineage>
        <taxon>Bacteria</taxon>
        <taxon>Bacillati</taxon>
        <taxon>Bacillota</taxon>
        <taxon>Bacilli</taxon>
        <taxon>Bacillales</taxon>
        <taxon>Caryophanaceae</taxon>
        <taxon>Sporosarcina</taxon>
    </lineage>
</organism>
<dbReference type="RefSeq" id="WP_317936920.1">
    <property type="nucleotide sequence ID" value="NZ_JAUBDH010000012.1"/>
</dbReference>
<proteinExistence type="predicted"/>
<gene>
    <name evidence="2" type="ORF">QT716_14735</name>
</gene>
<protein>
    <submittedName>
        <fullName evidence="2">Uncharacterized protein</fullName>
    </submittedName>
</protein>
<feature type="compositionally biased region" description="Basic and acidic residues" evidence="1">
    <location>
        <begin position="1"/>
        <end position="12"/>
    </location>
</feature>
<feature type="region of interest" description="Disordered" evidence="1">
    <location>
        <begin position="1"/>
        <end position="25"/>
    </location>
</feature>
<name>A0ABU4G4L8_9BACL</name>
<dbReference type="Proteomes" id="UP001280629">
    <property type="component" value="Unassembled WGS sequence"/>
</dbReference>
<sequence>MTKRNIDGEITKKSPSLPGREEFSAEYSTYRDRREAMKELFRKSEEKKRK</sequence>
<evidence type="ECO:0000256" key="1">
    <source>
        <dbReference type="SAM" id="MobiDB-lite"/>
    </source>
</evidence>
<dbReference type="EMBL" id="JAUBDH010000012">
    <property type="protein sequence ID" value="MDW0111278.1"/>
    <property type="molecule type" value="Genomic_DNA"/>
</dbReference>
<reference evidence="2 3" key="1">
    <citation type="submission" date="2023-06" db="EMBL/GenBank/DDBJ databases">
        <title>Sporosarcina sp. nov., isolated from Korean traditional fermented seafood 'Jeotgal'.</title>
        <authorList>
            <person name="Yang A.-I."/>
            <person name="Shin N.-R."/>
        </authorList>
    </citation>
    <scope>NUCLEOTIDE SEQUENCE [LARGE SCALE GENOMIC DNA]</scope>
    <source>
        <strain evidence="2 3">KCTC3840</strain>
    </source>
</reference>
<evidence type="ECO:0000313" key="3">
    <source>
        <dbReference type="Proteomes" id="UP001280629"/>
    </source>
</evidence>
<keyword evidence="3" id="KW-1185">Reference proteome</keyword>
<comment type="caution">
    <text evidence="2">The sequence shown here is derived from an EMBL/GenBank/DDBJ whole genome shotgun (WGS) entry which is preliminary data.</text>
</comment>
<accession>A0ABU4G4L8</accession>